<reference evidence="13 14" key="1">
    <citation type="submission" date="2023-10" db="EMBL/GenBank/DDBJ databases">
        <title>Genomes of two closely related lineages of the louse Polyplax serrata with different host specificities.</title>
        <authorList>
            <person name="Martinu J."/>
            <person name="Tarabai H."/>
            <person name="Stefka J."/>
            <person name="Hypsa V."/>
        </authorList>
    </citation>
    <scope>NUCLEOTIDE SEQUENCE [LARGE SCALE GENOMIC DNA]</scope>
    <source>
        <strain evidence="13">HR10_N</strain>
    </source>
</reference>
<dbReference type="Gene3D" id="3.40.50.10190">
    <property type="entry name" value="BRCT domain"/>
    <property type="match status" value="1"/>
</dbReference>
<feature type="domain" description="BRCT" evidence="11">
    <location>
        <begin position="525"/>
        <end position="618"/>
    </location>
</feature>
<feature type="compositionally biased region" description="Basic and acidic residues" evidence="10">
    <location>
        <begin position="339"/>
        <end position="379"/>
    </location>
</feature>
<keyword evidence="3 9" id="KW-0378">Hydrolase</keyword>
<evidence type="ECO:0000256" key="6">
    <source>
        <dbReference type="ARBA" id="ARBA00040602"/>
    </source>
</evidence>
<dbReference type="SMART" id="SM00292">
    <property type="entry name" value="BRCT"/>
    <property type="match status" value="1"/>
</dbReference>
<evidence type="ECO:0000256" key="7">
    <source>
        <dbReference type="ARBA" id="ARBA00047761"/>
    </source>
</evidence>
<dbReference type="InterPro" id="IPR023214">
    <property type="entry name" value="HAD_sf"/>
</dbReference>
<accession>A0AAN8S3J6</accession>
<gene>
    <name evidence="13" type="ORF">RUM43_014610</name>
</gene>
<evidence type="ECO:0000313" key="14">
    <source>
        <dbReference type="Proteomes" id="UP001372834"/>
    </source>
</evidence>
<feature type="compositionally biased region" description="Acidic residues" evidence="10">
    <location>
        <begin position="772"/>
        <end position="789"/>
    </location>
</feature>
<feature type="domain" description="FCP1 homology" evidence="12">
    <location>
        <begin position="140"/>
        <end position="304"/>
    </location>
</feature>
<dbReference type="InterPro" id="IPR039189">
    <property type="entry name" value="Fcp1"/>
</dbReference>
<name>A0AAN8S3J6_POLSC</name>
<dbReference type="InterPro" id="IPR004274">
    <property type="entry name" value="FCP1_dom"/>
</dbReference>
<evidence type="ECO:0000256" key="10">
    <source>
        <dbReference type="SAM" id="MobiDB-lite"/>
    </source>
</evidence>
<proteinExistence type="predicted"/>
<dbReference type="Pfam" id="PF03031">
    <property type="entry name" value="NIF"/>
    <property type="match status" value="1"/>
</dbReference>
<dbReference type="NCBIfam" id="TIGR02250">
    <property type="entry name" value="FCP1_euk"/>
    <property type="match status" value="1"/>
</dbReference>
<dbReference type="FunFam" id="3.40.50.1000:FF:000040">
    <property type="entry name" value="RNA polymerase II subunit A C-terminal domain phosphatase"/>
    <property type="match status" value="1"/>
</dbReference>
<feature type="region of interest" description="Disordered" evidence="10">
    <location>
        <begin position="316"/>
        <end position="477"/>
    </location>
</feature>
<feature type="compositionally biased region" description="Low complexity" evidence="10">
    <location>
        <begin position="711"/>
        <end position="722"/>
    </location>
</feature>
<dbReference type="InterPro" id="IPR036412">
    <property type="entry name" value="HAD-like_sf"/>
</dbReference>
<dbReference type="Proteomes" id="UP001372834">
    <property type="component" value="Unassembled WGS sequence"/>
</dbReference>
<evidence type="ECO:0000256" key="5">
    <source>
        <dbReference type="ARBA" id="ARBA00023242"/>
    </source>
</evidence>
<dbReference type="AlphaFoldDB" id="A0AAN8S3J6"/>
<evidence type="ECO:0000256" key="3">
    <source>
        <dbReference type="ARBA" id="ARBA00022801"/>
    </source>
</evidence>
<feature type="compositionally biased region" description="Acidic residues" evidence="10">
    <location>
        <begin position="679"/>
        <end position="694"/>
    </location>
</feature>
<dbReference type="SUPFAM" id="SSF56784">
    <property type="entry name" value="HAD-like"/>
    <property type="match status" value="1"/>
</dbReference>
<sequence length="810" mass="91426">MGGKTIAVILDTSKAVKITKWKVKEGMFVSARQVIFIYDLASSDPSDKQLKFKSNQVGTVRKILAKEEEIVHPGGELLELEECNHPTVMKDMCAECGSDLRKDEQVSTNASVPMVHSIPELKVSEEQAQIIGKADESRLISDRKLVLLVDLDQTLIHTTNDNIPPNLKDVYHFRLYGQMLPWYHTRIRPRTHKFLEEISKYYELHICTFGARNYAHMIAMFLDPDGRYFSHRILSRDECFDANSKTANLRALFPCGDNMVCIIDDREDVWNFAANLIHVKPYHFFKHTGDINAPPGLTKNENDEIDGFDFTDLDKQSKEETQKSSETSPQKKATTTPKAKIDVLGESTTDKDTEDETEKKSMPKVLDETKEEDIERVTEDLQLSEDDSDDTIVGTDENKLSVKPKKAQIGDAVEERTSDRSDIESNKNSSGEEIQCKNTAQSEVSVLSDQTEEYKKQSSISKPENKDGDLEAPEEELIEVEDQDDYLIYLEDILKNIHKAYYQEYDLAKQSEKTIPDLKIVIPNVKRQVLKGCHLVFSGLVPSHIPLQQSRAYLVAISLGATVSADISPGCTHLVAARPGTAKVNSSRRQKGIIIVTPLWLWHCAERWERLDERLYPLGRGGMANRIPPAHCGSPEHNINSETEQYSPVLRNRTPSGRFIDTINPLLTFSSEDMKSMDQEVEDLCKEDDDESESEVDKRLTKVKSSTMVADSESSTTSSEDSLSGACHPKGWGQRKSRKRKAETTTCTETELDEEFPSVKFRRGEPLPSDLDLGEDSQDTPESDEAVDDVDDREWNMMGAALEREFLSGE</sequence>
<evidence type="ECO:0000259" key="12">
    <source>
        <dbReference type="PROSITE" id="PS50969"/>
    </source>
</evidence>
<dbReference type="SUPFAM" id="SSF52113">
    <property type="entry name" value="BRCT domain"/>
    <property type="match status" value="1"/>
</dbReference>
<dbReference type="FunFam" id="3.40.50.10190:FF:000007">
    <property type="entry name" value="RNA polymerase II subunit A C-terminal domain phosphatase"/>
    <property type="match status" value="1"/>
</dbReference>
<evidence type="ECO:0000256" key="4">
    <source>
        <dbReference type="ARBA" id="ARBA00022912"/>
    </source>
</evidence>
<comment type="function">
    <text evidence="9">This promotes the activity of RNA polymerase II.</text>
</comment>
<feature type="compositionally biased region" description="Polar residues" evidence="10">
    <location>
        <begin position="426"/>
        <end position="449"/>
    </location>
</feature>
<dbReference type="PROSITE" id="PS50969">
    <property type="entry name" value="FCP1"/>
    <property type="match status" value="1"/>
</dbReference>
<protein>
    <recommendedName>
        <fullName evidence="6 9">RNA polymerase II subunit A C-terminal domain phosphatase</fullName>
        <ecNumber evidence="2 9">3.1.3.16</ecNumber>
    </recommendedName>
</protein>
<dbReference type="EC" id="3.1.3.16" evidence="2 9"/>
<dbReference type="Gene3D" id="1.10.287.10">
    <property type="entry name" value="S15/NS1, RNA-binding"/>
    <property type="match status" value="1"/>
</dbReference>
<dbReference type="InterPro" id="IPR036420">
    <property type="entry name" value="BRCT_dom_sf"/>
</dbReference>
<dbReference type="Pfam" id="PF00533">
    <property type="entry name" value="BRCT"/>
    <property type="match status" value="1"/>
</dbReference>
<feature type="compositionally biased region" description="Basic and acidic residues" evidence="10">
    <location>
        <begin position="413"/>
        <end position="425"/>
    </location>
</feature>
<dbReference type="SMART" id="SM00577">
    <property type="entry name" value="CPDc"/>
    <property type="match status" value="1"/>
</dbReference>
<keyword evidence="4" id="KW-0904">Protein phosphatase</keyword>
<dbReference type="Gene3D" id="3.40.50.1000">
    <property type="entry name" value="HAD superfamily/HAD-like"/>
    <property type="match status" value="1"/>
</dbReference>
<comment type="catalytic activity">
    <reaction evidence="7 9">
        <text>O-phospho-L-seryl-[protein] + H2O = L-seryl-[protein] + phosphate</text>
        <dbReference type="Rhea" id="RHEA:20629"/>
        <dbReference type="Rhea" id="RHEA-COMP:9863"/>
        <dbReference type="Rhea" id="RHEA-COMP:11604"/>
        <dbReference type="ChEBI" id="CHEBI:15377"/>
        <dbReference type="ChEBI" id="CHEBI:29999"/>
        <dbReference type="ChEBI" id="CHEBI:43474"/>
        <dbReference type="ChEBI" id="CHEBI:83421"/>
        <dbReference type="EC" id="3.1.3.16"/>
    </reaction>
</comment>
<comment type="catalytic activity">
    <reaction evidence="8 9">
        <text>O-phospho-L-threonyl-[protein] + H2O = L-threonyl-[protein] + phosphate</text>
        <dbReference type="Rhea" id="RHEA:47004"/>
        <dbReference type="Rhea" id="RHEA-COMP:11060"/>
        <dbReference type="Rhea" id="RHEA-COMP:11605"/>
        <dbReference type="ChEBI" id="CHEBI:15377"/>
        <dbReference type="ChEBI" id="CHEBI:30013"/>
        <dbReference type="ChEBI" id="CHEBI:43474"/>
        <dbReference type="ChEBI" id="CHEBI:61977"/>
        <dbReference type="EC" id="3.1.3.16"/>
    </reaction>
</comment>
<evidence type="ECO:0000256" key="8">
    <source>
        <dbReference type="ARBA" id="ARBA00048336"/>
    </source>
</evidence>
<dbReference type="Gene3D" id="2.40.50.100">
    <property type="match status" value="1"/>
</dbReference>
<comment type="caution">
    <text evidence="13">The sequence shown here is derived from an EMBL/GenBank/DDBJ whole genome shotgun (WGS) entry which is preliminary data.</text>
</comment>
<dbReference type="CDD" id="cd07521">
    <property type="entry name" value="HAD_FCP1-like"/>
    <property type="match status" value="1"/>
</dbReference>
<dbReference type="GO" id="GO:0005634">
    <property type="term" value="C:nucleus"/>
    <property type="evidence" value="ECO:0007669"/>
    <property type="project" value="UniProtKB-SubCell"/>
</dbReference>
<comment type="subcellular location">
    <subcellularLocation>
        <location evidence="1 9">Nucleus</location>
    </subcellularLocation>
</comment>
<dbReference type="InterPro" id="IPR001357">
    <property type="entry name" value="BRCT_dom"/>
</dbReference>
<feature type="compositionally biased region" description="Low complexity" evidence="10">
    <location>
        <begin position="324"/>
        <end position="338"/>
    </location>
</feature>
<evidence type="ECO:0000313" key="13">
    <source>
        <dbReference type="EMBL" id="KAK6630625.1"/>
    </source>
</evidence>
<dbReference type="PANTHER" id="PTHR23081:SF36">
    <property type="entry name" value="RNA POLYMERASE II SUBUNIT A C-TERMINAL DOMAIN PHOSPHATASE"/>
    <property type="match status" value="1"/>
</dbReference>
<evidence type="ECO:0000259" key="11">
    <source>
        <dbReference type="PROSITE" id="PS50172"/>
    </source>
</evidence>
<evidence type="ECO:0000256" key="2">
    <source>
        <dbReference type="ARBA" id="ARBA00013081"/>
    </source>
</evidence>
<organism evidence="13 14">
    <name type="scientific">Polyplax serrata</name>
    <name type="common">Common mouse louse</name>
    <dbReference type="NCBI Taxonomy" id="468196"/>
    <lineage>
        <taxon>Eukaryota</taxon>
        <taxon>Metazoa</taxon>
        <taxon>Ecdysozoa</taxon>
        <taxon>Arthropoda</taxon>
        <taxon>Hexapoda</taxon>
        <taxon>Insecta</taxon>
        <taxon>Pterygota</taxon>
        <taxon>Neoptera</taxon>
        <taxon>Paraneoptera</taxon>
        <taxon>Psocodea</taxon>
        <taxon>Troctomorpha</taxon>
        <taxon>Phthiraptera</taxon>
        <taxon>Anoplura</taxon>
        <taxon>Polyplacidae</taxon>
        <taxon>Polyplax</taxon>
    </lineage>
</organism>
<keyword evidence="5 9" id="KW-0539">Nucleus</keyword>
<evidence type="ECO:0000256" key="9">
    <source>
        <dbReference type="RuleBase" id="RU366066"/>
    </source>
</evidence>
<dbReference type="InterPro" id="IPR011947">
    <property type="entry name" value="FCP1_euk"/>
</dbReference>
<dbReference type="GO" id="GO:0008420">
    <property type="term" value="F:RNA polymerase II CTD heptapeptide repeat phosphatase activity"/>
    <property type="evidence" value="ECO:0007669"/>
    <property type="project" value="UniProtKB-UniRule"/>
</dbReference>
<dbReference type="PANTHER" id="PTHR23081">
    <property type="entry name" value="RNA POLYMERASE II CTD PHOSPHATASE"/>
    <property type="match status" value="1"/>
</dbReference>
<dbReference type="PROSITE" id="PS50172">
    <property type="entry name" value="BRCT"/>
    <property type="match status" value="1"/>
</dbReference>
<dbReference type="EMBL" id="JAWJWE010000010">
    <property type="protein sequence ID" value="KAK6630625.1"/>
    <property type="molecule type" value="Genomic_DNA"/>
</dbReference>
<dbReference type="CDD" id="cd17729">
    <property type="entry name" value="BRCT_CTDP1"/>
    <property type="match status" value="1"/>
</dbReference>
<feature type="region of interest" description="Disordered" evidence="10">
    <location>
        <begin position="678"/>
        <end position="789"/>
    </location>
</feature>
<evidence type="ECO:0000256" key="1">
    <source>
        <dbReference type="ARBA" id="ARBA00004123"/>
    </source>
</evidence>